<protein>
    <submittedName>
        <fullName evidence="2">Putative prefoldin subunit 5</fullName>
    </submittedName>
</protein>
<gene>
    <name evidence="2" type="primary">pfdn5</name>
    <name evidence="2" type="ORF">AK812_SmicGene30620</name>
</gene>
<sequence>MAEEEAAEQEEGGIPLSQASLQQLNVVKQQLEQEVRSLLNNQQALREAEARFQASMETLKSLCPENQGKPMLIPLTSSLYIDGHMTETKKVTVDVGTGYYIEMSVEKAQKFCNRRCKLLADNAARVEGVLKDKRKNLETLQMTMQQKLYLLQQQQEAAKEKDA</sequence>
<evidence type="ECO:0000313" key="2">
    <source>
        <dbReference type="EMBL" id="OLP88092.1"/>
    </source>
</evidence>
<dbReference type="Gene3D" id="1.10.287.370">
    <property type="match status" value="1"/>
</dbReference>
<dbReference type="GO" id="GO:1990114">
    <property type="term" value="P:RNA polymerase II core complex assembly"/>
    <property type="evidence" value="ECO:0007669"/>
    <property type="project" value="TreeGrafter"/>
</dbReference>
<dbReference type="PANTHER" id="PTHR12674">
    <property type="entry name" value="PREFOLDIN SUBUNIT 5"/>
    <property type="match status" value="1"/>
</dbReference>
<name>A0A1Q9CYU1_SYMMI</name>
<evidence type="ECO:0000256" key="1">
    <source>
        <dbReference type="ARBA" id="ARBA00010048"/>
    </source>
</evidence>
<comment type="similarity">
    <text evidence="1">Belongs to the prefoldin subunit alpha family.</text>
</comment>
<evidence type="ECO:0000313" key="3">
    <source>
        <dbReference type="Proteomes" id="UP000186817"/>
    </source>
</evidence>
<dbReference type="PANTHER" id="PTHR12674:SF2">
    <property type="entry name" value="PREFOLDIN SUBUNIT 5"/>
    <property type="match status" value="1"/>
</dbReference>
<dbReference type="InterPro" id="IPR011599">
    <property type="entry name" value="PFD_alpha_archaea"/>
</dbReference>
<dbReference type="OMA" id="QAKFKAC"/>
<dbReference type="GO" id="GO:0006457">
    <property type="term" value="P:protein folding"/>
    <property type="evidence" value="ECO:0007669"/>
    <property type="project" value="InterPro"/>
</dbReference>
<dbReference type="GO" id="GO:0016272">
    <property type="term" value="C:prefoldin complex"/>
    <property type="evidence" value="ECO:0007669"/>
    <property type="project" value="InterPro"/>
</dbReference>
<proteinExistence type="inferred from homology"/>
<dbReference type="GO" id="GO:0051082">
    <property type="term" value="F:unfolded protein binding"/>
    <property type="evidence" value="ECO:0007669"/>
    <property type="project" value="InterPro"/>
</dbReference>
<dbReference type="GO" id="GO:1990113">
    <property type="term" value="P:RNA polymerase I assembly"/>
    <property type="evidence" value="ECO:0007669"/>
    <property type="project" value="TreeGrafter"/>
</dbReference>
<dbReference type="Proteomes" id="UP000186817">
    <property type="component" value="Unassembled WGS sequence"/>
</dbReference>
<dbReference type="NCBIfam" id="TIGR00293">
    <property type="entry name" value="prefoldin subunit alpha"/>
    <property type="match status" value="1"/>
</dbReference>
<dbReference type="CDD" id="cd23157">
    <property type="entry name" value="Prefoldin_5"/>
    <property type="match status" value="1"/>
</dbReference>
<keyword evidence="3" id="KW-1185">Reference proteome</keyword>
<dbReference type="OrthoDB" id="10267474at2759"/>
<dbReference type="Pfam" id="PF02996">
    <property type="entry name" value="Prefoldin"/>
    <property type="match status" value="1"/>
</dbReference>
<dbReference type="GO" id="GO:1990115">
    <property type="term" value="P:RNA polymerase III assembly"/>
    <property type="evidence" value="ECO:0007669"/>
    <property type="project" value="TreeGrafter"/>
</dbReference>
<dbReference type="InterPro" id="IPR009053">
    <property type="entry name" value="Prefoldin"/>
</dbReference>
<dbReference type="SUPFAM" id="SSF46579">
    <property type="entry name" value="Prefoldin"/>
    <property type="match status" value="1"/>
</dbReference>
<comment type="caution">
    <text evidence="2">The sequence shown here is derived from an EMBL/GenBank/DDBJ whole genome shotgun (WGS) entry which is preliminary data.</text>
</comment>
<reference evidence="2 3" key="1">
    <citation type="submission" date="2016-02" db="EMBL/GenBank/DDBJ databases">
        <title>Genome analysis of coral dinoflagellate symbionts highlights evolutionary adaptations to a symbiotic lifestyle.</title>
        <authorList>
            <person name="Aranda M."/>
            <person name="Li Y."/>
            <person name="Liew Y.J."/>
            <person name="Baumgarten S."/>
            <person name="Simakov O."/>
            <person name="Wilson M."/>
            <person name="Piel J."/>
            <person name="Ashoor H."/>
            <person name="Bougouffa S."/>
            <person name="Bajic V.B."/>
            <person name="Ryu T."/>
            <person name="Ravasi T."/>
            <person name="Bayer T."/>
            <person name="Micklem G."/>
            <person name="Kim H."/>
            <person name="Bhak J."/>
            <person name="Lajeunesse T.C."/>
            <person name="Voolstra C.R."/>
        </authorList>
    </citation>
    <scope>NUCLEOTIDE SEQUENCE [LARGE SCALE GENOMIC DNA]</scope>
    <source>
        <strain evidence="2 3">CCMP2467</strain>
    </source>
</reference>
<dbReference type="AlphaFoldDB" id="A0A1Q9CYU1"/>
<dbReference type="InterPro" id="IPR004127">
    <property type="entry name" value="Prefoldin_subunit_alpha"/>
</dbReference>
<dbReference type="EMBL" id="LSRX01000829">
    <property type="protein sequence ID" value="OLP88092.1"/>
    <property type="molecule type" value="Genomic_DNA"/>
</dbReference>
<organism evidence="2 3">
    <name type="scientific">Symbiodinium microadriaticum</name>
    <name type="common">Dinoflagellate</name>
    <name type="synonym">Zooxanthella microadriatica</name>
    <dbReference type="NCBI Taxonomy" id="2951"/>
    <lineage>
        <taxon>Eukaryota</taxon>
        <taxon>Sar</taxon>
        <taxon>Alveolata</taxon>
        <taxon>Dinophyceae</taxon>
        <taxon>Suessiales</taxon>
        <taxon>Symbiodiniaceae</taxon>
        <taxon>Symbiodinium</taxon>
    </lineage>
</organism>
<dbReference type="GO" id="GO:0005737">
    <property type="term" value="C:cytoplasm"/>
    <property type="evidence" value="ECO:0007669"/>
    <property type="project" value="TreeGrafter"/>
</dbReference>
<accession>A0A1Q9CYU1</accession>